<dbReference type="Proteomes" id="UP000504610">
    <property type="component" value="Unplaced"/>
</dbReference>
<evidence type="ECO:0000259" key="6">
    <source>
        <dbReference type="PROSITE" id="PS50158"/>
    </source>
</evidence>
<dbReference type="AlphaFoldDB" id="A0A9W3CKF6"/>
<dbReference type="OrthoDB" id="1109795at2759"/>
<reference evidence="9" key="1">
    <citation type="submission" date="2025-08" db="UniProtKB">
        <authorList>
            <consortium name="RefSeq"/>
        </authorList>
    </citation>
    <scope>IDENTIFICATION</scope>
    <source>
        <tissue evidence="9">Leaf</tissue>
    </source>
</reference>
<dbReference type="InterPro" id="IPR018289">
    <property type="entry name" value="MULE_transposase_dom"/>
</dbReference>
<evidence type="ECO:0000313" key="8">
    <source>
        <dbReference type="Proteomes" id="UP000504610"/>
    </source>
</evidence>
<evidence type="ECO:0000256" key="2">
    <source>
        <dbReference type="ARBA" id="ARBA00022771"/>
    </source>
</evidence>
<dbReference type="InterPro" id="IPR001878">
    <property type="entry name" value="Znf_CCHC"/>
</dbReference>
<dbReference type="SMART" id="SM00575">
    <property type="entry name" value="ZnF_PMZ"/>
    <property type="match status" value="1"/>
</dbReference>
<evidence type="ECO:0000256" key="3">
    <source>
        <dbReference type="ARBA" id="ARBA00022833"/>
    </source>
</evidence>
<dbReference type="Pfam" id="PF10551">
    <property type="entry name" value="MULE"/>
    <property type="match status" value="1"/>
</dbReference>
<keyword evidence="1" id="KW-0479">Metal-binding</keyword>
<gene>
    <name evidence="9" type="primary">LOC108829566</name>
</gene>
<dbReference type="GO" id="GO:0003676">
    <property type="term" value="F:nucleic acid binding"/>
    <property type="evidence" value="ECO:0007669"/>
    <property type="project" value="InterPro"/>
</dbReference>
<dbReference type="GeneID" id="108829566"/>
<protein>
    <submittedName>
        <fullName evidence="9">Uncharacterized protein LOC108829566</fullName>
    </submittedName>
</protein>
<evidence type="ECO:0000256" key="1">
    <source>
        <dbReference type="ARBA" id="ARBA00022723"/>
    </source>
</evidence>
<dbReference type="PANTHER" id="PTHR31973">
    <property type="entry name" value="POLYPROTEIN, PUTATIVE-RELATED"/>
    <property type="match status" value="1"/>
</dbReference>
<accession>A0A9W3CKF6</accession>
<dbReference type="PROSITE" id="PS50966">
    <property type="entry name" value="ZF_SWIM"/>
    <property type="match status" value="1"/>
</dbReference>
<evidence type="ECO:0000256" key="5">
    <source>
        <dbReference type="SAM" id="MobiDB-lite"/>
    </source>
</evidence>
<dbReference type="Pfam" id="PF04434">
    <property type="entry name" value="SWIM"/>
    <property type="match status" value="1"/>
</dbReference>
<dbReference type="RefSeq" id="XP_056852002.1">
    <property type="nucleotide sequence ID" value="XM_056996022.1"/>
</dbReference>
<feature type="domain" description="SWIM-type" evidence="7">
    <location>
        <begin position="250"/>
        <end position="282"/>
    </location>
</feature>
<name>A0A9W3CKF6_RAPSA</name>
<evidence type="ECO:0000313" key="9">
    <source>
        <dbReference type="RefSeq" id="XP_056852002.1"/>
    </source>
</evidence>
<organism evidence="8 9">
    <name type="scientific">Raphanus sativus</name>
    <name type="common">Radish</name>
    <name type="synonym">Raphanus raphanistrum var. sativus</name>
    <dbReference type="NCBI Taxonomy" id="3726"/>
    <lineage>
        <taxon>Eukaryota</taxon>
        <taxon>Viridiplantae</taxon>
        <taxon>Streptophyta</taxon>
        <taxon>Embryophyta</taxon>
        <taxon>Tracheophyta</taxon>
        <taxon>Spermatophyta</taxon>
        <taxon>Magnoliopsida</taxon>
        <taxon>eudicotyledons</taxon>
        <taxon>Gunneridae</taxon>
        <taxon>Pentapetalae</taxon>
        <taxon>rosids</taxon>
        <taxon>malvids</taxon>
        <taxon>Brassicales</taxon>
        <taxon>Brassicaceae</taxon>
        <taxon>Brassiceae</taxon>
        <taxon>Raphanus</taxon>
    </lineage>
</organism>
<feature type="domain" description="CCHC-type" evidence="6">
    <location>
        <begin position="358"/>
        <end position="375"/>
    </location>
</feature>
<evidence type="ECO:0000259" key="7">
    <source>
        <dbReference type="PROSITE" id="PS50966"/>
    </source>
</evidence>
<feature type="region of interest" description="Disordered" evidence="5">
    <location>
        <begin position="317"/>
        <end position="377"/>
    </location>
</feature>
<dbReference type="PROSITE" id="PS50158">
    <property type="entry name" value="ZF_CCHC"/>
    <property type="match status" value="1"/>
</dbReference>
<sequence>MRKVVVVDGTSMKGKYGGCLLSACAQDGNFQIFPLAFAVVDNENDNAWEWFFQKLSTFVTDCPQLVFISDRHASIYTGMRKVYKEAHHAACVVHLWRNIQVLYKMPRLGNLMSAAARAFTITEFNRVFIQIQRINPACASYLVDIGFTHWTRAHFKGRRYNIMDSNIAESWNAAIKEAREYPLIMMLEYIRTTVMGWLALRRAKANNEQGTLTPNVRKLVEENYDLSTAMAVRDISELEFQVQDPTGECFTVSLALGSCSCREYDEIGIPCPHALAAASKVWFPSDSLVASAYRIQNWREGFAGKIYPVPSVGGSQVGSSTTTELLPPAVRRPSGRPRKVRIKSRGEFKKSGQSSSNRRCARCGRTGHNRASCRNPI</sequence>
<evidence type="ECO:0000256" key="4">
    <source>
        <dbReference type="PROSITE-ProRule" id="PRU00047"/>
    </source>
</evidence>
<dbReference type="PANTHER" id="PTHR31973:SF113">
    <property type="entry name" value="PROTEIN FAR1-RELATED SEQUENCE 5-LIKE"/>
    <property type="match status" value="1"/>
</dbReference>
<dbReference type="GO" id="GO:0008270">
    <property type="term" value="F:zinc ion binding"/>
    <property type="evidence" value="ECO:0007669"/>
    <property type="project" value="UniProtKB-KW"/>
</dbReference>
<dbReference type="KEGG" id="rsz:108829566"/>
<keyword evidence="3" id="KW-0862">Zinc</keyword>
<feature type="compositionally biased region" description="Basic residues" evidence="5">
    <location>
        <begin position="359"/>
        <end position="368"/>
    </location>
</feature>
<keyword evidence="2 4" id="KW-0863">Zinc-finger</keyword>
<feature type="compositionally biased region" description="Basic residues" evidence="5">
    <location>
        <begin position="333"/>
        <end position="343"/>
    </location>
</feature>
<keyword evidence="8" id="KW-1185">Reference proteome</keyword>
<dbReference type="InterPro" id="IPR006564">
    <property type="entry name" value="Znf_PMZ"/>
</dbReference>
<dbReference type="InterPro" id="IPR007527">
    <property type="entry name" value="Znf_SWIM"/>
</dbReference>
<proteinExistence type="predicted"/>